<organism evidence="8 9">
    <name type="scientific">Streptomyces poriferorum</name>
    <dbReference type="NCBI Taxonomy" id="2798799"/>
    <lineage>
        <taxon>Bacteria</taxon>
        <taxon>Bacillati</taxon>
        <taxon>Actinomycetota</taxon>
        <taxon>Actinomycetes</taxon>
        <taxon>Kitasatosporales</taxon>
        <taxon>Streptomycetaceae</taxon>
        <taxon>Streptomyces</taxon>
    </lineage>
</organism>
<dbReference type="PANTHER" id="PTHR43399:SF4">
    <property type="entry name" value="CELL WALL-ASSOCIATED PROTEASE"/>
    <property type="match status" value="1"/>
</dbReference>
<evidence type="ECO:0000313" key="9">
    <source>
        <dbReference type="Proteomes" id="UP001235744"/>
    </source>
</evidence>
<evidence type="ECO:0000259" key="7">
    <source>
        <dbReference type="Pfam" id="PF00082"/>
    </source>
</evidence>
<dbReference type="RefSeq" id="WP_219566575.1">
    <property type="nucleotide sequence ID" value="NZ_CP120988.1"/>
</dbReference>
<dbReference type="InterPro" id="IPR022398">
    <property type="entry name" value="Peptidase_S8_His-AS"/>
</dbReference>
<accession>A0ABY9IPC5</accession>
<reference evidence="8 9" key="1">
    <citation type="submission" date="2023-03" db="EMBL/GenBank/DDBJ databases">
        <title>Isolation and description of six Streptomyces strains from soil environments, able to metabolize different microbial glucans.</title>
        <authorList>
            <person name="Widen T."/>
            <person name="Larsbrink J."/>
        </authorList>
    </citation>
    <scope>NUCLEOTIDE SEQUENCE [LARGE SCALE GENOMIC DNA]</scope>
    <source>
        <strain evidence="8 9">Alt2</strain>
    </source>
</reference>
<dbReference type="InterPro" id="IPR051048">
    <property type="entry name" value="Peptidase_S8/S53_subtilisin"/>
</dbReference>
<dbReference type="InterPro" id="IPR000209">
    <property type="entry name" value="Peptidase_S8/S53_dom"/>
</dbReference>
<keyword evidence="3 5" id="KW-0378">Hydrolase</keyword>
<keyword evidence="4 5" id="KW-0720">Serine protease</keyword>
<dbReference type="PROSITE" id="PS00138">
    <property type="entry name" value="SUBTILASE_SER"/>
    <property type="match status" value="1"/>
</dbReference>
<dbReference type="Proteomes" id="UP001235744">
    <property type="component" value="Chromosome"/>
</dbReference>
<feature type="active site" description="Charge relay system" evidence="5">
    <location>
        <position position="280"/>
    </location>
</feature>
<keyword evidence="2 5" id="KW-0645">Protease</keyword>
<sequence length="1272" mass="132936">MHSPSRGRRGRRLIAVATVIATGALIPAVGSGTAAVAQPAAPQGGSLPAAAKPVQVTLVTGDRVSVTTATDGRQSATITPAPGNPKNFQTVTDPDGDLHVYPASALSGLGAKTLDRRLFNVSQLIRDGQSDSRGDSLPVIVSYDDKPSRSTLGKRADRLPGSERGLVLDRVDMAALHVDKSEAASFWKAAAPRTADNGRAAAAGSAVARIWYDAPAKVSLDKSVPQIHAPEAWAAGFDGTGTKVAVLDTGIDLNHADVKDRVVGSKSFVGTATVQDGHGHGTHVASTIAGSGAASGGRLKGVAPGAELLVGKVLADSGSGANSGVIAGMEWAVEQGADIVSMSLGDDAGTADDPTSQALERLSATSDSLFVVAAGNTGPGASTVGSPGAAPSALTVGAVDRADALADFSSRGPVGENQAIKPDITAPGVDIVAARAAGTAMGTVVDADYTSASGTSMATPHVAGAAAILAQRHPDWPGARIKAELTSHTTPSADYTVQEQGNGRVDVAASLDAKVDLSSPVDFGMIWFQKDRPYDKQTRTLTVSNPTDTATTVKLSAHASTGTLTEGALTFDKDAVTLAAGGSTEITATLDPNLLAPATYSGQITATTDGGATATSALGFTKETESYGLTVGLHGRDGAAPDNGLIVVMGVDNDYYESFPVGRQSSLKLRVPQGSYALFGAIGTGDMGFRGGFSDAFDLFSLPDVKVSDEPVEVAVDATKATDFRIDVAGDKRPRVNSGYAHTLRRTAGGRSAGVSLEGDAFMTSGHLGAIPAGKPSSGKLVTSFYHRERAPLMTAEVTGRGGFTLIPRTYEQFARFDGDRRLTLVDVGSGSPEEIARADVKGKVALVHDDAHYIIEAAELLEQAGAAAILRAPVTDRPVYAVLGEGLTIPLAVLDHKDGTRLADRLAEAGKSPVRVTLHGDKESAFAYGGQWDFENTIPADLTVRARRADFAKVTNRFHSYGTEQGSYYQQQIWSGATSRLVVRVPEPLLRGHERDDYVYAKAGQVYRQGVGTFRFGPEMFGRTETYRPGRSVTEEWFAPGLHPAPVGHELSCNFCSTDAGLIPYPGRAGDSDPAHYSEGGPTDQGFAFYRDGVEVPASTPWIIKDKAVYRLDLDMTYEAAGGFADSTSHSEYTFPADAPQGMNEAECKDFVGMVASCEPMAVILPHYGMETDLLNRVKAGKKHTFTLDGYRASGWTGTKKLAGAKVSLSYDGGKTWKAADVRRLDSDSFRVSAEHPKLAKTNGHASVRAELWDAAGSRTVETIDWAYGLK</sequence>
<evidence type="ECO:0000256" key="1">
    <source>
        <dbReference type="ARBA" id="ARBA00011073"/>
    </source>
</evidence>
<proteinExistence type="inferred from homology"/>
<gene>
    <name evidence="8" type="ORF">P8A19_08710</name>
</gene>
<evidence type="ECO:0000256" key="2">
    <source>
        <dbReference type="ARBA" id="ARBA00022670"/>
    </source>
</evidence>
<protein>
    <submittedName>
        <fullName evidence="8">S8 family serine peptidase</fullName>
    </submittedName>
</protein>
<dbReference type="PROSITE" id="PS51892">
    <property type="entry name" value="SUBTILASE"/>
    <property type="match status" value="1"/>
</dbReference>
<feature type="region of interest" description="Disordered" evidence="6">
    <location>
        <begin position="68"/>
        <end position="87"/>
    </location>
</feature>
<dbReference type="EMBL" id="CP120988">
    <property type="protein sequence ID" value="WLQ55516.1"/>
    <property type="molecule type" value="Genomic_DNA"/>
</dbReference>
<evidence type="ECO:0000256" key="5">
    <source>
        <dbReference type="PROSITE-ProRule" id="PRU01240"/>
    </source>
</evidence>
<dbReference type="PROSITE" id="PS00137">
    <property type="entry name" value="SUBTILASE_HIS"/>
    <property type="match status" value="1"/>
</dbReference>
<evidence type="ECO:0000256" key="6">
    <source>
        <dbReference type="SAM" id="MobiDB-lite"/>
    </source>
</evidence>
<evidence type="ECO:0000256" key="3">
    <source>
        <dbReference type="ARBA" id="ARBA00022801"/>
    </source>
</evidence>
<dbReference type="InterPro" id="IPR023828">
    <property type="entry name" value="Peptidase_S8_Ser-AS"/>
</dbReference>
<evidence type="ECO:0000256" key="4">
    <source>
        <dbReference type="ARBA" id="ARBA00022825"/>
    </source>
</evidence>
<dbReference type="PROSITE" id="PS00136">
    <property type="entry name" value="SUBTILASE_ASP"/>
    <property type="match status" value="1"/>
</dbReference>
<comment type="similarity">
    <text evidence="1 5">Belongs to the peptidase S8 family.</text>
</comment>
<dbReference type="InterPro" id="IPR023827">
    <property type="entry name" value="Peptidase_S8_Asp-AS"/>
</dbReference>
<dbReference type="PANTHER" id="PTHR43399">
    <property type="entry name" value="SUBTILISIN-RELATED"/>
    <property type="match status" value="1"/>
</dbReference>
<name>A0ABY9IPC5_9ACTN</name>
<keyword evidence="9" id="KW-1185">Reference proteome</keyword>
<dbReference type="CDD" id="cd07487">
    <property type="entry name" value="Peptidases_S8_1"/>
    <property type="match status" value="1"/>
</dbReference>
<feature type="active site" description="Charge relay system" evidence="5">
    <location>
        <position position="248"/>
    </location>
</feature>
<feature type="domain" description="Peptidase S8/S53" evidence="7">
    <location>
        <begin position="239"/>
        <end position="502"/>
    </location>
</feature>
<evidence type="ECO:0000313" key="8">
    <source>
        <dbReference type="EMBL" id="WLQ55516.1"/>
    </source>
</evidence>
<dbReference type="Pfam" id="PF00082">
    <property type="entry name" value="Peptidase_S8"/>
    <property type="match status" value="1"/>
</dbReference>
<feature type="compositionally biased region" description="Polar residues" evidence="6">
    <location>
        <begin position="68"/>
        <end position="78"/>
    </location>
</feature>
<feature type="active site" description="Charge relay system" evidence="5">
    <location>
        <position position="456"/>
    </location>
</feature>